<evidence type="ECO:0000313" key="2">
    <source>
        <dbReference type="Proteomes" id="UP000321157"/>
    </source>
</evidence>
<name>A0A511V8G7_9BACL</name>
<evidence type="ECO:0000313" key="1">
    <source>
        <dbReference type="EMBL" id="GEN35236.1"/>
    </source>
</evidence>
<dbReference type="AlphaFoldDB" id="A0A511V8G7"/>
<dbReference type="OrthoDB" id="2078085at2"/>
<evidence type="ECO:0008006" key="3">
    <source>
        <dbReference type="Google" id="ProtNLM"/>
    </source>
</evidence>
<comment type="caution">
    <text evidence="1">The sequence shown here is derived from an EMBL/GenBank/DDBJ whole genome shotgun (WGS) entry which is preliminary data.</text>
</comment>
<protein>
    <recommendedName>
        <fullName evidence="3">Phage phiEco32-like COOH-NH2 ligase-type 2</fullName>
    </recommendedName>
</protein>
<dbReference type="Proteomes" id="UP000321157">
    <property type="component" value="Unassembled WGS sequence"/>
</dbReference>
<dbReference type="InterPro" id="IPR025681">
    <property type="entry name" value="COOH-NH2_lig"/>
</dbReference>
<organism evidence="1 2">
    <name type="scientific">Aneurinibacillus danicus</name>
    <dbReference type="NCBI Taxonomy" id="267746"/>
    <lineage>
        <taxon>Bacteria</taxon>
        <taxon>Bacillati</taxon>
        <taxon>Bacillota</taxon>
        <taxon>Bacilli</taxon>
        <taxon>Bacillales</taxon>
        <taxon>Paenibacillaceae</taxon>
        <taxon>Aneurinibacillus group</taxon>
        <taxon>Aneurinibacillus</taxon>
    </lineage>
</organism>
<dbReference type="Pfam" id="PF14395">
    <property type="entry name" value="COOH-NH2_lig"/>
    <property type="match status" value="1"/>
</dbReference>
<gene>
    <name evidence="1" type="ORF">ADA01nite_26960</name>
</gene>
<dbReference type="RefSeq" id="WP_146810672.1">
    <property type="nucleotide sequence ID" value="NZ_BJXX01000122.1"/>
</dbReference>
<reference evidence="1 2" key="1">
    <citation type="submission" date="2019-07" db="EMBL/GenBank/DDBJ databases">
        <title>Whole genome shotgun sequence of Aneurinibacillus danicus NBRC 102444.</title>
        <authorList>
            <person name="Hosoyama A."/>
            <person name="Uohara A."/>
            <person name="Ohji S."/>
            <person name="Ichikawa N."/>
        </authorList>
    </citation>
    <scope>NUCLEOTIDE SEQUENCE [LARGE SCALE GENOMIC DNA]</scope>
    <source>
        <strain evidence="1 2">NBRC 102444</strain>
    </source>
</reference>
<keyword evidence="2" id="KW-1185">Reference proteome</keyword>
<sequence>MTCFLLYGQADTPDPSLLKYWKGNAGGNLIGEPPFILQWGDAGLSACDRRTVVLNGKEAIANALDPAATEKMLADIGISYAEKGKPAMATIRRYIAIVFQQNIISLYRSSEPRLWLHTRIREGENDYEEIASDQKTKEIRRLRQYAVRSVYALGLDFAAVYFGVGLNGEVYVLGIAPTFRMTDTLARKFVFHVAQFCRRYNMRKQSIMLGADLEFVLRNSAGKLILASSCFPKEGIVGCDRATLRGDTTKTHLPLGELRPEPAEDAKELFRNLYRAMMVGIRKIGSSHIEWVVGGMPLTGYPIGGHIHFSGIAPNSQLLRALDAYLALSVFLIESPRSLARRPRYGQLGDMRLQFHGGFEYRTLPSWLASPKVARGVIALSHLIAESYQNLRALPLLSSRMHHAFYQGNRDAFAPLMSGLWEELRQVDGYARYASYLEPFAQQVLERGEWEEYVDIRPAWKLPPFQPETSIDHRAYEHSML</sequence>
<accession>A0A511V8G7</accession>
<proteinExistence type="predicted"/>
<dbReference type="EMBL" id="BJXX01000122">
    <property type="protein sequence ID" value="GEN35236.1"/>
    <property type="molecule type" value="Genomic_DNA"/>
</dbReference>